<evidence type="ECO:0000313" key="1">
    <source>
        <dbReference type="EMBL" id="OXU17340.1"/>
    </source>
</evidence>
<dbReference type="EMBL" id="NNAY01004852">
    <property type="protein sequence ID" value="OXU17340.1"/>
    <property type="molecule type" value="Genomic_DNA"/>
</dbReference>
<name>A0A232EG57_9HYME</name>
<dbReference type="Proteomes" id="UP000215335">
    <property type="component" value="Unassembled WGS sequence"/>
</dbReference>
<dbReference type="AlphaFoldDB" id="A0A232EG57"/>
<reference evidence="1 2" key="1">
    <citation type="journal article" date="2017" name="Curr. Biol.">
        <title>The Evolution of Venom by Co-option of Single-Copy Genes.</title>
        <authorList>
            <person name="Martinson E.O."/>
            <person name="Mrinalini"/>
            <person name="Kelkar Y.D."/>
            <person name="Chang C.H."/>
            <person name="Werren J.H."/>
        </authorList>
    </citation>
    <scope>NUCLEOTIDE SEQUENCE [LARGE SCALE GENOMIC DNA]</scope>
    <source>
        <strain evidence="1 2">Alberta</strain>
        <tissue evidence="1">Whole body</tissue>
    </source>
</reference>
<sequence>MTLPICANTEKTGHFRGPTRQTFLGSLGHIEPEKPWFKFPYENLTWGKLSKTSHDSTLPTQCMKVQFKNDRKVSEESFNLRAGELKMAA</sequence>
<evidence type="ECO:0000313" key="2">
    <source>
        <dbReference type="Proteomes" id="UP000215335"/>
    </source>
</evidence>
<comment type="caution">
    <text evidence="1">The sequence shown here is derived from an EMBL/GenBank/DDBJ whole genome shotgun (WGS) entry which is preliminary data.</text>
</comment>
<organism evidence="1 2">
    <name type="scientific">Trichomalopsis sarcophagae</name>
    <dbReference type="NCBI Taxonomy" id="543379"/>
    <lineage>
        <taxon>Eukaryota</taxon>
        <taxon>Metazoa</taxon>
        <taxon>Ecdysozoa</taxon>
        <taxon>Arthropoda</taxon>
        <taxon>Hexapoda</taxon>
        <taxon>Insecta</taxon>
        <taxon>Pterygota</taxon>
        <taxon>Neoptera</taxon>
        <taxon>Endopterygota</taxon>
        <taxon>Hymenoptera</taxon>
        <taxon>Apocrita</taxon>
        <taxon>Proctotrupomorpha</taxon>
        <taxon>Chalcidoidea</taxon>
        <taxon>Pteromalidae</taxon>
        <taxon>Pteromalinae</taxon>
        <taxon>Trichomalopsis</taxon>
    </lineage>
</organism>
<accession>A0A232EG57</accession>
<gene>
    <name evidence="1" type="ORF">TSAR_005162</name>
</gene>
<protein>
    <submittedName>
        <fullName evidence="1">Uncharacterized protein</fullName>
    </submittedName>
</protein>
<keyword evidence="2" id="KW-1185">Reference proteome</keyword>
<proteinExistence type="predicted"/>